<feature type="transmembrane region" description="Helical" evidence="1">
    <location>
        <begin position="100"/>
        <end position="122"/>
    </location>
</feature>
<organism evidence="2 3">
    <name type="scientific">Qipengyuania polymorpha</name>
    <dbReference type="NCBI Taxonomy" id="2867234"/>
    <lineage>
        <taxon>Bacteria</taxon>
        <taxon>Pseudomonadati</taxon>
        <taxon>Pseudomonadota</taxon>
        <taxon>Alphaproteobacteria</taxon>
        <taxon>Sphingomonadales</taxon>
        <taxon>Erythrobacteraceae</taxon>
        <taxon>Qipengyuania</taxon>
    </lineage>
</organism>
<feature type="transmembrane region" description="Helical" evidence="1">
    <location>
        <begin position="167"/>
        <end position="188"/>
    </location>
</feature>
<feature type="transmembrane region" description="Helical" evidence="1">
    <location>
        <begin position="208"/>
        <end position="233"/>
    </location>
</feature>
<dbReference type="Proteomes" id="UP000783253">
    <property type="component" value="Unassembled WGS sequence"/>
</dbReference>
<feature type="transmembrane region" description="Helical" evidence="1">
    <location>
        <begin position="12"/>
        <end position="35"/>
    </location>
</feature>
<accession>A0ABS7IZR4</accession>
<proteinExistence type="predicted"/>
<keyword evidence="1" id="KW-0472">Membrane</keyword>
<keyword evidence="3" id="KW-1185">Reference proteome</keyword>
<reference evidence="2 3" key="1">
    <citation type="submission" date="2021-08" db="EMBL/GenBank/DDBJ databases">
        <title>Comparative Genomics Analysis of the Genus Qipengyuania Reveals Extensive Genetic Diversity and Metabolic Versatility, Including the Description of Fifteen Novel Species.</title>
        <authorList>
            <person name="Liu Y."/>
        </authorList>
    </citation>
    <scope>NUCLEOTIDE SEQUENCE [LARGE SCALE GENOMIC DNA]</scope>
    <source>
        <strain evidence="2 3">1NDH17</strain>
    </source>
</reference>
<protein>
    <submittedName>
        <fullName evidence="2">Uncharacterized protein</fullName>
    </submittedName>
</protein>
<keyword evidence="1" id="KW-1133">Transmembrane helix</keyword>
<evidence type="ECO:0000313" key="2">
    <source>
        <dbReference type="EMBL" id="MBX7459065.1"/>
    </source>
</evidence>
<gene>
    <name evidence="2" type="ORF">K3152_12465</name>
</gene>
<dbReference type="RefSeq" id="WP_221574466.1">
    <property type="nucleotide sequence ID" value="NZ_JAIGNK010000004.1"/>
</dbReference>
<comment type="caution">
    <text evidence="2">The sequence shown here is derived from an EMBL/GenBank/DDBJ whole genome shotgun (WGS) entry which is preliminary data.</text>
</comment>
<feature type="transmembrane region" description="Helical" evidence="1">
    <location>
        <begin position="67"/>
        <end position="88"/>
    </location>
</feature>
<evidence type="ECO:0000313" key="3">
    <source>
        <dbReference type="Proteomes" id="UP000783253"/>
    </source>
</evidence>
<name>A0ABS7IZR4_9SPHN</name>
<dbReference type="EMBL" id="JAIGNK010000004">
    <property type="protein sequence ID" value="MBX7459065.1"/>
    <property type="molecule type" value="Genomic_DNA"/>
</dbReference>
<feature type="transmembrane region" description="Helical" evidence="1">
    <location>
        <begin position="134"/>
        <end position="155"/>
    </location>
</feature>
<sequence length="254" mass="27686">MKDMLGRLANGLRVTFLGGLSLFWLAPLIPLIVIVPEFVQHIAEIDLGMFGSKDAFNALANDPMRWAFGYFKVAGVILATLAAARFIGGAGKRWWDLRTIAWKQFLIALALNIGSGLVGYAIKEAMDGDVPLVLDYGFQIATLPLLIYLVGPLWGDTSMTLRRAYTVGWIATLFAAFLSMLAFAPAQMLHEYNHTLAMGQSDAVVWGLMVWDSLLVGLMCCWMGAGLAAGYWLGRPPVLDSQVNMAETPEGQPA</sequence>
<keyword evidence="1" id="KW-0812">Transmembrane</keyword>
<evidence type="ECO:0000256" key="1">
    <source>
        <dbReference type="SAM" id="Phobius"/>
    </source>
</evidence>